<dbReference type="InterPro" id="IPR012318">
    <property type="entry name" value="HTH_CRP"/>
</dbReference>
<dbReference type="HOGENOM" id="CLU_075053_3_2_9"/>
<sequence>MDDNTFLKFNITIDYFKNLGETIFKKKGEIFITPDDILNGIYVLLKGRIKYLLYSLDGREKIIFIGEPVCIIGDVPTYDRRPAGTFVTALMDLELVFIEYHTVIEAIDNNPDFSKYFITSICNKTRGLMAEMGEQCFQDAESKVLKIIIQFAKHYGDFEKEMIKINFPLSQQFIGNLASLNRVTTARVLKSLREEDIIDIENGKYILKRVSLLD</sequence>
<evidence type="ECO:0000256" key="2">
    <source>
        <dbReference type="ARBA" id="ARBA00023125"/>
    </source>
</evidence>
<dbReference type="CDD" id="cd00038">
    <property type="entry name" value="CAP_ED"/>
    <property type="match status" value="1"/>
</dbReference>
<evidence type="ECO:0000313" key="7">
    <source>
        <dbReference type="Proteomes" id="UP000006346"/>
    </source>
</evidence>
<reference evidence="6 7" key="2">
    <citation type="journal article" date="2012" name="J. Bacteriol.">
        <title>Complete genome sequences of Desulfosporosinus orientis DSM765T, Desulfosporosinus youngiae DSM17734T, Desulfosporosinus meridiei DSM13257T, and Desulfosporosinus acidiphilus DSM22704T.</title>
        <authorList>
            <person name="Pester M."/>
            <person name="Brambilla E."/>
            <person name="Alazard D."/>
            <person name="Rattei T."/>
            <person name="Weinmaier T."/>
            <person name="Han J."/>
            <person name="Lucas S."/>
            <person name="Lapidus A."/>
            <person name="Cheng J.F."/>
            <person name="Goodwin L."/>
            <person name="Pitluck S."/>
            <person name="Peters L."/>
            <person name="Ovchinnikova G."/>
            <person name="Teshima H."/>
            <person name="Detter J.C."/>
            <person name="Han C.S."/>
            <person name="Tapia R."/>
            <person name="Land M.L."/>
            <person name="Hauser L."/>
            <person name="Kyrpides N.C."/>
            <person name="Ivanova N.N."/>
            <person name="Pagani I."/>
            <person name="Huntmann M."/>
            <person name="Wei C.L."/>
            <person name="Davenport K.W."/>
            <person name="Daligault H."/>
            <person name="Chain P.S."/>
            <person name="Chen A."/>
            <person name="Mavromatis K."/>
            <person name="Markowitz V."/>
            <person name="Szeto E."/>
            <person name="Mikhailova N."/>
            <person name="Pati A."/>
            <person name="Wagner M."/>
            <person name="Woyke T."/>
            <person name="Ollivier B."/>
            <person name="Klenk H.P."/>
            <person name="Spring S."/>
            <person name="Loy A."/>
        </authorList>
    </citation>
    <scope>NUCLEOTIDE SEQUENCE [LARGE SCALE GENOMIC DNA]</scope>
    <source>
        <strain evidence="7">ATCC 19365 / DSM 765 / NCIMB 8382 / VKM B-1628</strain>
    </source>
</reference>
<evidence type="ECO:0000259" key="4">
    <source>
        <dbReference type="PROSITE" id="PS50042"/>
    </source>
</evidence>
<dbReference type="InterPro" id="IPR036388">
    <property type="entry name" value="WH-like_DNA-bd_sf"/>
</dbReference>
<dbReference type="SUPFAM" id="SSF51206">
    <property type="entry name" value="cAMP-binding domain-like"/>
    <property type="match status" value="1"/>
</dbReference>
<keyword evidence="2" id="KW-0238">DNA-binding</keyword>
<evidence type="ECO:0000256" key="1">
    <source>
        <dbReference type="ARBA" id="ARBA00023015"/>
    </source>
</evidence>
<keyword evidence="1" id="KW-0805">Transcription regulation</keyword>
<dbReference type="InterPro" id="IPR000595">
    <property type="entry name" value="cNMP-bd_dom"/>
</dbReference>
<dbReference type="SMART" id="SM00419">
    <property type="entry name" value="HTH_CRP"/>
    <property type="match status" value="1"/>
</dbReference>
<evidence type="ECO:0000256" key="3">
    <source>
        <dbReference type="ARBA" id="ARBA00023163"/>
    </source>
</evidence>
<dbReference type="InterPro" id="IPR036390">
    <property type="entry name" value="WH_DNA-bd_sf"/>
</dbReference>
<dbReference type="SUPFAM" id="SSF46785">
    <property type="entry name" value="Winged helix' DNA-binding domain"/>
    <property type="match status" value="1"/>
</dbReference>
<dbReference type="OrthoDB" id="9798104at2"/>
<dbReference type="Proteomes" id="UP000006346">
    <property type="component" value="Chromosome"/>
</dbReference>
<evidence type="ECO:0000313" key="6">
    <source>
        <dbReference type="EMBL" id="AET69296.1"/>
    </source>
</evidence>
<dbReference type="InterPro" id="IPR018490">
    <property type="entry name" value="cNMP-bd_dom_sf"/>
</dbReference>
<organism evidence="6 7">
    <name type="scientific">Desulfosporosinus orientis (strain ATCC 19365 / DSM 765 / NCIMB 8382 / VKM B-1628 / Singapore I)</name>
    <name type="common">Desulfotomaculum orientis</name>
    <dbReference type="NCBI Taxonomy" id="768706"/>
    <lineage>
        <taxon>Bacteria</taxon>
        <taxon>Bacillati</taxon>
        <taxon>Bacillota</taxon>
        <taxon>Clostridia</taxon>
        <taxon>Eubacteriales</taxon>
        <taxon>Desulfitobacteriaceae</taxon>
        <taxon>Desulfosporosinus</taxon>
    </lineage>
</organism>
<dbReference type="GO" id="GO:0006355">
    <property type="term" value="P:regulation of DNA-templated transcription"/>
    <property type="evidence" value="ECO:0007669"/>
    <property type="project" value="InterPro"/>
</dbReference>
<keyword evidence="7" id="KW-1185">Reference proteome</keyword>
<evidence type="ECO:0000259" key="5">
    <source>
        <dbReference type="PROSITE" id="PS51063"/>
    </source>
</evidence>
<dbReference type="PATRIC" id="fig|768706.3.peg.3883"/>
<feature type="domain" description="Cyclic nucleotide-binding" evidence="4">
    <location>
        <begin position="14"/>
        <end position="124"/>
    </location>
</feature>
<protein>
    <submittedName>
        <fullName evidence="6">cAMP-binding protein</fullName>
    </submittedName>
</protein>
<name>G7W9F9_DESOD</name>
<dbReference type="AlphaFoldDB" id="G7W9F9"/>
<dbReference type="EMBL" id="CP003108">
    <property type="protein sequence ID" value="AET69296.1"/>
    <property type="molecule type" value="Genomic_DNA"/>
</dbReference>
<dbReference type="RefSeq" id="WP_014186103.1">
    <property type="nucleotide sequence ID" value="NC_016584.1"/>
</dbReference>
<proteinExistence type="predicted"/>
<dbReference type="Gene3D" id="2.60.120.10">
    <property type="entry name" value="Jelly Rolls"/>
    <property type="match status" value="1"/>
</dbReference>
<dbReference type="Gene3D" id="1.10.10.10">
    <property type="entry name" value="Winged helix-like DNA-binding domain superfamily/Winged helix DNA-binding domain"/>
    <property type="match status" value="1"/>
</dbReference>
<dbReference type="PROSITE" id="PS51063">
    <property type="entry name" value="HTH_CRP_2"/>
    <property type="match status" value="1"/>
</dbReference>
<dbReference type="Pfam" id="PF00027">
    <property type="entry name" value="cNMP_binding"/>
    <property type="match status" value="1"/>
</dbReference>
<gene>
    <name evidence="6" type="ordered locus">Desor_3838</name>
</gene>
<dbReference type="InterPro" id="IPR014710">
    <property type="entry name" value="RmlC-like_jellyroll"/>
</dbReference>
<reference evidence="7" key="1">
    <citation type="submission" date="2011-11" db="EMBL/GenBank/DDBJ databases">
        <title>Complete sequence of Desulfosporosinus orientis DSM 765.</title>
        <authorList>
            <person name="Lucas S."/>
            <person name="Han J."/>
            <person name="Lapidus A."/>
            <person name="Cheng J.-F."/>
            <person name="Goodwin L."/>
            <person name="Pitluck S."/>
            <person name="Peters L."/>
            <person name="Ovchinnikova G."/>
            <person name="Teshima H."/>
            <person name="Detter J.C."/>
            <person name="Han C."/>
            <person name="Tapia R."/>
            <person name="Land M."/>
            <person name="Hauser L."/>
            <person name="Kyrpides N."/>
            <person name="Ivanova N."/>
            <person name="Pagani I."/>
            <person name="Pester M."/>
            <person name="Spring S."/>
            <person name="Ollivier B."/>
            <person name="Rattei T."/>
            <person name="Klenk H.-P."/>
            <person name="Wagner M."/>
            <person name="Loy A."/>
            <person name="Woyke T."/>
        </authorList>
    </citation>
    <scope>NUCLEOTIDE SEQUENCE [LARGE SCALE GENOMIC DNA]</scope>
    <source>
        <strain evidence="7">ATCC 19365 / DSM 765 / NCIMB 8382 / VKM B-1628</strain>
    </source>
</reference>
<accession>G7W9F9</accession>
<dbReference type="Pfam" id="PF13545">
    <property type="entry name" value="HTH_Crp_2"/>
    <property type="match status" value="1"/>
</dbReference>
<dbReference type="STRING" id="768706.Desor_3838"/>
<keyword evidence="3" id="KW-0804">Transcription</keyword>
<dbReference type="eggNOG" id="COG0664">
    <property type="taxonomic scope" value="Bacteria"/>
</dbReference>
<dbReference type="KEGG" id="dor:Desor_3838"/>
<feature type="domain" description="HTH crp-type" evidence="5">
    <location>
        <begin position="138"/>
        <end position="211"/>
    </location>
</feature>
<dbReference type="GO" id="GO:0003677">
    <property type="term" value="F:DNA binding"/>
    <property type="evidence" value="ECO:0007669"/>
    <property type="project" value="UniProtKB-KW"/>
</dbReference>
<dbReference type="PROSITE" id="PS50042">
    <property type="entry name" value="CNMP_BINDING_3"/>
    <property type="match status" value="1"/>
</dbReference>